<dbReference type="SUPFAM" id="SSF55874">
    <property type="entry name" value="ATPase domain of HSP90 chaperone/DNA topoisomerase II/histidine kinase"/>
    <property type="match status" value="1"/>
</dbReference>
<keyword evidence="9 17" id="KW-0418">Kinase</keyword>
<evidence type="ECO:0000256" key="14">
    <source>
        <dbReference type="SAM" id="Phobius"/>
    </source>
</evidence>
<dbReference type="RefSeq" id="WP_257463774.1">
    <property type="nucleotide sequence ID" value="NZ_BAABXP010000002.1"/>
</dbReference>
<keyword evidence="13 14" id="KW-0472">Membrane</keyword>
<gene>
    <name evidence="17" type="ORF">ABID24_000284</name>
</gene>
<keyword evidence="5" id="KW-0597">Phosphoprotein</keyword>
<dbReference type="PROSITE" id="PS50885">
    <property type="entry name" value="HAMP"/>
    <property type="match status" value="1"/>
</dbReference>
<dbReference type="PROSITE" id="PS50109">
    <property type="entry name" value="HIS_KIN"/>
    <property type="match status" value="1"/>
</dbReference>
<dbReference type="InterPro" id="IPR004358">
    <property type="entry name" value="Sig_transdc_His_kin-like_C"/>
</dbReference>
<keyword evidence="11 14" id="KW-1133">Transmembrane helix</keyword>
<dbReference type="PANTHER" id="PTHR45528:SF1">
    <property type="entry name" value="SENSOR HISTIDINE KINASE CPXA"/>
    <property type="match status" value="1"/>
</dbReference>
<dbReference type="Gene3D" id="1.10.287.130">
    <property type="match status" value="1"/>
</dbReference>
<dbReference type="SUPFAM" id="SSF158472">
    <property type="entry name" value="HAMP domain-like"/>
    <property type="match status" value="1"/>
</dbReference>
<dbReference type="CDD" id="cd06225">
    <property type="entry name" value="HAMP"/>
    <property type="match status" value="1"/>
</dbReference>
<dbReference type="Pfam" id="PF00512">
    <property type="entry name" value="HisKA"/>
    <property type="match status" value="1"/>
</dbReference>
<dbReference type="PANTHER" id="PTHR45528">
    <property type="entry name" value="SENSOR HISTIDINE KINASE CPXA"/>
    <property type="match status" value="1"/>
</dbReference>
<dbReference type="SMART" id="SM00304">
    <property type="entry name" value="HAMP"/>
    <property type="match status" value="1"/>
</dbReference>
<dbReference type="PRINTS" id="PR00344">
    <property type="entry name" value="BCTRLSENSOR"/>
</dbReference>
<comment type="catalytic activity">
    <reaction evidence="1">
        <text>ATP + protein L-histidine = ADP + protein N-phospho-L-histidine.</text>
        <dbReference type="EC" id="2.7.13.3"/>
    </reaction>
</comment>
<evidence type="ECO:0000259" key="15">
    <source>
        <dbReference type="PROSITE" id="PS50109"/>
    </source>
</evidence>
<evidence type="ECO:0000256" key="5">
    <source>
        <dbReference type="ARBA" id="ARBA00022553"/>
    </source>
</evidence>
<evidence type="ECO:0000256" key="11">
    <source>
        <dbReference type="ARBA" id="ARBA00022989"/>
    </source>
</evidence>
<evidence type="ECO:0000259" key="16">
    <source>
        <dbReference type="PROSITE" id="PS50885"/>
    </source>
</evidence>
<dbReference type="InterPro" id="IPR050398">
    <property type="entry name" value="HssS/ArlS-like"/>
</dbReference>
<evidence type="ECO:0000256" key="9">
    <source>
        <dbReference type="ARBA" id="ARBA00022777"/>
    </source>
</evidence>
<dbReference type="SUPFAM" id="SSF47384">
    <property type="entry name" value="Homodimeric domain of signal transducing histidine kinase"/>
    <property type="match status" value="1"/>
</dbReference>
<name>A0ABV2M0Y0_9FIRM</name>
<evidence type="ECO:0000256" key="2">
    <source>
        <dbReference type="ARBA" id="ARBA00004651"/>
    </source>
</evidence>
<dbReference type="CDD" id="cd00082">
    <property type="entry name" value="HisKA"/>
    <property type="match status" value="1"/>
</dbReference>
<evidence type="ECO:0000256" key="8">
    <source>
        <dbReference type="ARBA" id="ARBA00022741"/>
    </source>
</evidence>
<protein>
    <recommendedName>
        <fullName evidence="3">histidine kinase</fullName>
        <ecNumber evidence="3">2.7.13.3</ecNumber>
    </recommendedName>
</protein>
<evidence type="ECO:0000313" key="17">
    <source>
        <dbReference type="EMBL" id="MET3749068.1"/>
    </source>
</evidence>
<dbReference type="Gene3D" id="3.30.565.10">
    <property type="entry name" value="Histidine kinase-like ATPase, C-terminal domain"/>
    <property type="match status" value="1"/>
</dbReference>
<accession>A0ABV2M0Y0</accession>
<dbReference type="Gene3D" id="6.10.340.10">
    <property type="match status" value="1"/>
</dbReference>
<dbReference type="GO" id="GO:0016301">
    <property type="term" value="F:kinase activity"/>
    <property type="evidence" value="ECO:0007669"/>
    <property type="project" value="UniProtKB-KW"/>
</dbReference>
<dbReference type="EC" id="2.7.13.3" evidence="3"/>
<dbReference type="InterPro" id="IPR005467">
    <property type="entry name" value="His_kinase_dom"/>
</dbReference>
<dbReference type="EMBL" id="JBEPMJ010000001">
    <property type="protein sequence ID" value="MET3749068.1"/>
    <property type="molecule type" value="Genomic_DNA"/>
</dbReference>
<feature type="transmembrane region" description="Helical" evidence="14">
    <location>
        <begin position="169"/>
        <end position="191"/>
    </location>
</feature>
<sequence length="470" mass="54022">MKKKLSRKFMEVYLFVGLLGFLLVTLLGSHMIESQLEKDISADLYQSAYRISENEDIRYNISASSLDSIREKLTMVADYPNTIIWIINERGEVVLSTRKDISPGDPIPLAGFDPSIWGSTYYQVGYFYGYFEDDARLSVIAPITDNMTIKGYVAIHYMMSRLYQQRGRYLFILQFLFLLVYILMSLLLLVFRQYVHKPLTEIKKGVTEYAGGNLNYKIPVYTDDELGYLANNLNYMADKMNRNGEYQRQFISNISHDFRSPLTSIKGYVEAMMDGTIPVEMQDKYLKIIAYEADRLEKLTKGLLTLNELDIQKRLLNIQTFDINEAIKKAAATYEGDCTRRHILLELILSGKELYARADVEQIQQVLHNLLNNAIKFSPDHSTIIIETTEKNEKIFVSVKDHGIGIPKESLSKIWERFYKTDISRGKDQKGTGLGLSIVKEIIHAHDQHINVISTEGIGTEFIFTLEKAR</sequence>
<keyword evidence="10" id="KW-0067">ATP-binding</keyword>
<dbReference type="InterPro" id="IPR003660">
    <property type="entry name" value="HAMP_dom"/>
</dbReference>
<keyword evidence="4" id="KW-1003">Cell membrane</keyword>
<evidence type="ECO:0000256" key="1">
    <source>
        <dbReference type="ARBA" id="ARBA00000085"/>
    </source>
</evidence>
<keyword evidence="7 14" id="KW-0812">Transmembrane</keyword>
<dbReference type="InterPro" id="IPR003594">
    <property type="entry name" value="HATPase_dom"/>
</dbReference>
<evidence type="ECO:0000256" key="13">
    <source>
        <dbReference type="ARBA" id="ARBA00023136"/>
    </source>
</evidence>
<evidence type="ECO:0000256" key="7">
    <source>
        <dbReference type="ARBA" id="ARBA00022692"/>
    </source>
</evidence>
<reference evidence="17 18" key="1">
    <citation type="submission" date="2024-06" db="EMBL/GenBank/DDBJ databases">
        <title>Genomic Encyclopedia of Type Strains, Phase IV (KMG-IV): sequencing the most valuable type-strain genomes for metagenomic binning, comparative biology and taxonomic classification.</title>
        <authorList>
            <person name="Goeker M."/>
        </authorList>
    </citation>
    <scope>NUCLEOTIDE SEQUENCE [LARGE SCALE GENOMIC DNA]</scope>
    <source>
        <strain evidence="17 18">DSM 29492</strain>
    </source>
</reference>
<comment type="caution">
    <text evidence="17">The sequence shown here is derived from an EMBL/GenBank/DDBJ whole genome shotgun (WGS) entry which is preliminary data.</text>
</comment>
<proteinExistence type="predicted"/>
<evidence type="ECO:0000256" key="3">
    <source>
        <dbReference type="ARBA" id="ARBA00012438"/>
    </source>
</evidence>
<keyword evidence="6" id="KW-0808">Transferase</keyword>
<dbReference type="SMART" id="SM00388">
    <property type="entry name" value="HisKA"/>
    <property type="match status" value="1"/>
</dbReference>
<dbReference type="CDD" id="cd00075">
    <property type="entry name" value="HATPase"/>
    <property type="match status" value="1"/>
</dbReference>
<organism evidence="17 18">
    <name type="scientific">Blautia caecimuris</name>
    <dbReference type="NCBI Taxonomy" id="1796615"/>
    <lineage>
        <taxon>Bacteria</taxon>
        <taxon>Bacillati</taxon>
        <taxon>Bacillota</taxon>
        <taxon>Clostridia</taxon>
        <taxon>Lachnospirales</taxon>
        <taxon>Lachnospiraceae</taxon>
        <taxon>Blautia</taxon>
    </lineage>
</organism>
<keyword evidence="8" id="KW-0547">Nucleotide-binding</keyword>
<comment type="subcellular location">
    <subcellularLocation>
        <location evidence="2">Cell membrane</location>
        <topology evidence="2">Multi-pass membrane protein</topology>
    </subcellularLocation>
</comment>
<keyword evidence="18" id="KW-1185">Reference proteome</keyword>
<dbReference type="InterPro" id="IPR003661">
    <property type="entry name" value="HisK_dim/P_dom"/>
</dbReference>
<dbReference type="Proteomes" id="UP001549106">
    <property type="component" value="Unassembled WGS sequence"/>
</dbReference>
<feature type="transmembrane region" description="Helical" evidence="14">
    <location>
        <begin position="12"/>
        <end position="32"/>
    </location>
</feature>
<evidence type="ECO:0000313" key="18">
    <source>
        <dbReference type="Proteomes" id="UP001549106"/>
    </source>
</evidence>
<feature type="domain" description="Histidine kinase" evidence="15">
    <location>
        <begin position="253"/>
        <end position="470"/>
    </location>
</feature>
<dbReference type="Pfam" id="PF02518">
    <property type="entry name" value="HATPase_c"/>
    <property type="match status" value="1"/>
</dbReference>
<dbReference type="Pfam" id="PF00672">
    <property type="entry name" value="HAMP"/>
    <property type="match status" value="1"/>
</dbReference>
<evidence type="ECO:0000256" key="12">
    <source>
        <dbReference type="ARBA" id="ARBA00023012"/>
    </source>
</evidence>
<dbReference type="InterPro" id="IPR036890">
    <property type="entry name" value="HATPase_C_sf"/>
</dbReference>
<evidence type="ECO:0000256" key="4">
    <source>
        <dbReference type="ARBA" id="ARBA00022475"/>
    </source>
</evidence>
<feature type="domain" description="HAMP" evidence="16">
    <location>
        <begin position="193"/>
        <end position="245"/>
    </location>
</feature>
<dbReference type="SMART" id="SM00387">
    <property type="entry name" value="HATPase_c"/>
    <property type="match status" value="1"/>
</dbReference>
<dbReference type="InterPro" id="IPR036097">
    <property type="entry name" value="HisK_dim/P_sf"/>
</dbReference>
<keyword evidence="12" id="KW-0902">Two-component regulatory system</keyword>
<evidence type="ECO:0000256" key="6">
    <source>
        <dbReference type="ARBA" id="ARBA00022679"/>
    </source>
</evidence>
<evidence type="ECO:0000256" key="10">
    <source>
        <dbReference type="ARBA" id="ARBA00022840"/>
    </source>
</evidence>